<dbReference type="EMBL" id="CAJPIN010006341">
    <property type="protein sequence ID" value="CAG2057946.1"/>
    <property type="molecule type" value="Genomic_DNA"/>
</dbReference>
<dbReference type="Gene3D" id="3.20.20.80">
    <property type="entry name" value="Glycosidases"/>
    <property type="match status" value="1"/>
</dbReference>
<reference evidence="2" key="1">
    <citation type="submission" date="2021-03" db="EMBL/GenBank/DDBJ databases">
        <authorList>
            <person name="Tran Van P."/>
        </authorList>
    </citation>
    <scope>NUCLEOTIDE SEQUENCE</scope>
</reference>
<dbReference type="PANTHER" id="PTHR11177">
    <property type="entry name" value="CHITINASE"/>
    <property type="match status" value="1"/>
</dbReference>
<gene>
    <name evidence="2" type="ORF">TPAB3V08_LOCUS4921</name>
</gene>
<dbReference type="PROSITE" id="PS51910">
    <property type="entry name" value="GH18_2"/>
    <property type="match status" value="1"/>
</dbReference>
<dbReference type="InterPro" id="IPR001223">
    <property type="entry name" value="Glyco_hydro18_cat"/>
</dbReference>
<comment type="caution">
    <text evidence="2">The sequence shown here is derived from an EMBL/GenBank/DDBJ whole genome shotgun (WGS) entry which is preliminary data.</text>
</comment>
<evidence type="ECO:0000313" key="3">
    <source>
        <dbReference type="Proteomes" id="UP001153148"/>
    </source>
</evidence>
<dbReference type="Pfam" id="PF00704">
    <property type="entry name" value="Glyco_hydro_18"/>
    <property type="match status" value="1"/>
</dbReference>
<dbReference type="Proteomes" id="UP001153148">
    <property type="component" value="Unassembled WGS sequence"/>
</dbReference>
<evidence type="ECO:0000313" key="2">
    <source>
        <dbReference type="EMBL" id="CAG2057946.1"/>
    </source>
</evidence>
<keyword evidence="3" id="KW-1185">Reference proteome</keyword>
<evidence type="ECO:0000259" key="1">
    <source>
        <dbReference type="PROSITE" id="PS51910"/>
    </source>
</evidence>
<sequence length="197" mass="22013">MEGLVLVFSGALIPGMALMDFGLCPAKRFRSRWVSVVSLLGASEPSYSVAERPSGSIVGDLVGYQSHRDCHAKLIICKSHLEDNDWTIDWDDEAEVPFASRGSLWVAYDDPESIAEKAQYVLDMELGGAMVWSIDMDDFRGNCGDKNILLQKINGYLAFLCETLGQKRGQLSLVRTNEERRSRKLRLADRGFFVLTT</sequence>
<feature type="domain" description="GH18" evidence="1">
    <location>
        <begin position="1"/>
        <end position="160"/>
    </location>
</feature>
<dbReference type="PANTHER" id="PTHR11177:SF360">
    <property type="entry name" value="CHITINASE 4-RELATED"/>
    <property type="match status" value="1"/>
</dbReference>
<name>A0ABN7NQ35_TIMPD</name>
<protein>
    <recommendedName>
        <fullName evidence="1">GH18 domain-containing protein</fullName>
    </recommendedName>
</protein>
<organism evidence="2 3">
    <name type="scientific">Timema podura</name>
    <name type="common">Walking stick</name>
    <dbReference type="NCBI Taxonomy" id="61482"/>
    <lineage>
        <taxon>Eukaryota</taxon>
        <taxon>Metazoa</taxon>
        <taxon>Ecdysozoa</taxon>
        <taxon>Arthropoda</taxon>
        <taxon>Hexapoda</taxon>
        <taxon>Insecta</taxon>
        <taxon>Pterygota</taxon>
        <taxon>Neoptera</taxon>
        <taxon>Polyneoptera</taxon>
        <taxon>Phasmatodea</taxon>
        <taxon>Timematodea</taxon>
        <taxon>Timematoidea</taxon>
        <taxon>Timematidae</taxon>
        <taxon>Timema</taxon>
    </lineage>
</organism>
<proteinExistence type="predicted"/>
<dbReference type="Gene3D" id="3.10.50.10">
    <property type="match status" value="1"/>
</dbReference>
<dbReference type="SUPFAM" id="SSF51445">
    <property type="entry name" value="(Trans)glycosidases"/>
    <property type="match status" value="1"/>
</dbReference>
<accession>A0ABN7NQ35</accession>
<dbReference type="InterPro" id="IPR029070">
    <property type="entry name" value="Chitinase_insertion_sf"/>
</dbReference>
<dbReference type="InterPro" id="IPR050314">
    <property type="entry name" value="Glycosyl_Hydrlase_18"/>
</dbReference>
<dbReference type="InterPro" id="IPR017853">
    <property type="entry name" value="GH"/>
</dbReference>